<dbReference type="Gene3D" id="3.30.1490.160">
    <property type="entry name" value="ctc02137 like domains"/>
    <property type="match status" value="1"/>
</dbReference>
<dbReference type="KEGG" id="ctc:CTC_02137"/>
<dbReference type="Gene3D" id="2.30.30.290">
    <property type="entry name" value="YopX-like domains"/>
    <property type="match status" value="1"/>
</dbReference>
<name>Q892G2_CLOTE</name>
<dbReference type="Pfam" id="PF09643">
    <property type="entry name" value="YopX"/>
    <property type="match status" value="1"/>
</dbReference>
<reference evidence="2 3" key="1">
    <citation type="journal article" date="2003" name="Proc. Natl. Acad. Sci. U.S.A.">
        <title>The genome sequence of Clostridium tetani, the causative agent of tetanus disease.</title>
        <authorList>
            <person name="Brueggemann H."/>
            <person name="Baumer S."/>
            <person name="Fricke W.F."/>
            <person name="Wiezer A."/>
            <person name="Liesegang H."/>
            <person name="Decker I."/>
            <person name="Herzberg C."/>
            <person name="Martinez-Arias R."/>
            <person name="Merkl R."/>
            <person name="Henne A."/>
            <person name="Gottschalk G."/>
        </authorList>
    </citation>
    <scope>NUCLEOTIDE SEQUENCE [LARGE SCALE GENOMIC DNA]</scope>
    <source>
        <strain evidence="3">Massachusetts / E88</strain>
    </source>
</reference>
<feature type="disulfide bond" evidence="4">
    <location>
        <position position="90"/>
    </location>
</feature>
<accession>Q892G2</accession>
<dbReference type="AlphaFoldDB" id="Q892G2"/>
<dbReference type="InterPro" id="IPR023385">
    <property type="entry name" value="YopX-like_C"/>
</dbReference>
<dbReference type="SUPFAM" id="SSF159006">
    <property type="entry name" value="YopX-like"/>
    <property type="match status" value="1"/>
</dbReference>
<dbReference type="RefSeq" id="WP_011100291.1">
    <property type="nucleotide sequence ID" value="NC_004557.1"/>
</dbReference>
<reference evidence="4" key="2">
    <citation type="submission" date="2007-08" db="PDB data bank">
        <title>Crystal structure of the uncharacterized protein CTC02137 from Clostridium tetani E88.</title>
        <authorList>
            <person name="Malashkevich V.N."/>
            <person name="Toro R."/>
            <person name="Meyer A.J."/>
            <person name="Sauder J.M."/>
            <person name="Wasserman T."/>
            <person name="Burley S.K."/>
            <person name="Almo S.C."/>
        </authorList>
    </citation>
    <scope>X-RAY CRYSTALLOGRAPHY (2.04 ANGSTROMS) OF 2-129</scope>
    <scope>DISULFIDE BONDS</scope>
</reference>
<dbReference type="GeneID" id="24254050"/>
<dbReference type="STRING" id="212717.CTC_02137"/>
<protein>
    <recommendedName>
        <fullName evidence="1">YopX protein domain-containing protein</fullName>
    </recommendedName>
</protein>
<dbReference type="PDB" id="2QYZ">
    <property type="method" value="X-ray"/>
    <property type="resolution" value="2.04 A"/>
    <property type="chains" value="A=2-129"/>
</dbReference>
<evidence type="ECO:0007829" key="4">
    <source>
        <dbReference type="PDB" id="2QYZ"/>
    </source>
</evidence>
<dbReference type="PDBsum" id="2QYZ"/>
<dbReference type="Proteomes" id="UP000001412">
    <property type="component" value="Chromosome"/>
</dbReference>
<dbReference type="SMR" id="Q892G2"/>
<gene>
    <name evidence="2" type="ordered locus">CTC_02137</name>
</gene>
<feature type="domain" description="YopX protein" evidence="1">
    <location>
        <begin position="6"/>
        <end position="128"/>
    </location>
</feature>
<dbReference type="InterPro" id="IPR019096">
    <property type="entry name" value="YopX_protein"/>
</dbReference>
<dbReference type="EvolutionaryTrace" id="Q892G2"/>
<proteinExistence type="evidence at protein level"/>
<dbReference type="InterPro" id="IPR010024">
    <property type="entry name" value="CHP16711"/>
</dbReference>
<keyword evidence="3" id="KW-1185">Reference proteome</keyword>
<sequence>MNREVKFRAWDKELNMMVYTKEQTGHIEYNTNPADTINIILNQDDYGYVFMQYTGLKDKNEKEIYEGDIIKKSNRSSNLYEIIYQDSIACFRCKVIKGDIKSFPCLNIGTVRNCEVIGNIYENPELLEE</sequence>
<evidence type="ECO:0000313" key="3">
    <source>
        <dbReference type="Proteomes" id="UP000001412"/>
    </source>
</evidence>
<dbReference type="EMBL" id="AE015927">
    <property type="protein sequence ID" value="AAO36633.1"/>
    <property type="molecule type" value="Genomic_DNA"/>
</dbReference>
<organism evidence="2 3">
    <name type="scientific">Clostridium tetani (strain Massachusetts / E88)</name>
    <dbReference type="NCBI Taxonomy" id="212717"/>
    <lineage>
        <taxon>Bacteria</taxon>
        <taxon>Bacillati</taxon>
        <taxon>Bacillota</taxon>
        <taxon>Clostridia</taxon>
        <taxon>Eubacteriales</taxon>
        <taxon>Clostridiaceae</taxon>
        <taxon>Clostridium</taxon>
    </lineage>
</organism>
<evidence type="ECO:0000313" key="2">
    <source>
        <dbReference type="EMBL" id="AAO36633.1"/>
    </source>
</evidence>
<evidence type="ECO:0000259" key="1">
    <source>
        <dbReference type="Pfam" id="PF09643"/>
    </source>
</evidence>
<keyword evidence="4" id="KW-0002">3D-structure</keyword>
<dbReference type="HOGENOM" id="CLU_107462_5_1_9"/>
<dbReference type="OrthoDB" id="1809393at2"/>
<dbReference type="NCBIfam" id="TIGR01671">
    <property type="entry name" value="phage_TIGR01671"/>
    <property type="match status" value="1"/>
</dbReference>